<evidence type="ECO:0000256" key="3">
    <source>
        <dbReference type="ARBA" id="ARBA00023102"/>
    </source>
</evidence>
<reference evidence="6 7" key="1">
    <citation type="submission" date="2017-03" db="EMBL/GenBank/DDBJ databases">
        <title>Whole genome sequence of Micromonospora wenchangensis, isolated from mangrove soil.</title>
        <authorList>
            <person name="Yang H."/>
        </authorList>
    </citation>
    <scope>NUCLEOTIDE SEQUENCE [LARGE SCALE GENOMIC DNA]</scope>
    <source>
        <strain evidence="6 7">CCTCC AA 2012002</strain>
    </source>
</reference>
<dbReference type="PANTHER" id="PTHR21235">
    <property type="entry name" value="IMIDAZOLE GLYCEROL PHOSPHATE SYNTHASE SUBUNIT HISF/H IGP SYNTHASE SUBUNIT HISF/H"/>
    <property type="match status" value="1"/>
</dbReference>
<dbReference type="EMBL" id="MZMV01000005">
    <property type="protein sequence ID" value="OWV11555.1"/>
    <property type="molecule type" value="Genomic_DNA"/>
</dbReference>
<evidence type="ECO:0000256" key="5">
    <source>
        <dbReference type="RuleBase" id="RU003657"/>
    </source>
</evidence>
<evidence type="ECO:0000256" key="2">
    <source>
        <dbReference type="ARBA" id="ARBA00022605"/>
    </source>
</evidence>
<dbReference type="PANTHER" id="PTHR21235:SF2">
    <property type="entry name" value="IMIDAZOLE GLYCEROL PHOSPHATE SYNTHASE HISHF"/>
    <property type="match status" value="1"/>
</dbReference>
<evidence type="ECO:0000313" key="6">
    <source>
        <dbReference type="EMBL" id="OWV11555.1"/>
    </source>
</evidence>
<organism evidence="6 7">
    <name type="scientific">Micromonospora wenchangensis</name>
    <dbReference type="NCBI Taxonomy" id="1185415"/>
    <lineage>
        <taxon>Bacteria</taxon>
        <taxon>Bacillati</taxon>
        <taxon>Actinomycetota</taxon>
        <taxon>Actinomycetes</taxon>
        <taxon>Micromonosporales</taxon>
        <taxon>Micromonosporaceae</taxon>
        <taxon>Micromonospora</taxon>
    </lineage>
</organism>
<protein>
    <recommendedName>
        <fullName evidence="8">Imidazole glycerol phosphate synthase subunit HisF</fullName>
    </recommendedName>
</protein>
<gene>
    <name evidence="6" type="ORF">B5D80_04505</name>
</gene>
<dbReference type="Proteomes" id="UP000197174">
    <property type="component" value="Unassembled WGS sequence"/>
</dbReference>
<comment type="pathway">
    <text evidence="4">Amino-acid biosynthesis.</text>
</comment>
<accession>A0A2D0AXR8</accession>
<evidence type="ECO:0000313" key="7">
    <source>
        <dbReference type="Proteomes" id="UP000197174"/>
    </source>
</evidence>
<dbReference type="InterPro" id="IPR050064">
    <property type="entry name" value="IGPS_HisA/HisF"/>
</dbReference>
<keyword evidence="7" id="KW-1185">Reference proteome</keyword>
<dbReference type="RefSeq" id="WP_088642477.1">
    <property type="nucleotide sequence ID" value="NZ_MZMV01000005.1"/>
</dbReference>
<comment type="similarity">
    <text evidence="1 5">Belongs to the HisA/HisF family.</text>
</comment>
<comment type="caution">
    <text evidence="6">The sequence shown here is derived from an EMBL/GenBank/DDBJ whole genome shotgun (WGS) entry which is preliminary data.</text>
</comment>
<dbReference type="InterPro" id="IPR006062">
    <property type="entry name" value="His_biosynth"/>
</dbReference>
<evidence type="ECO:0008006" key="8">
    <source>
        <dbReference type="Google" id="ProtNLM"/>
    </source>
</evidence>
<keyword evidence="2 5" id="KW-0028">Amino-acid biosynthesis</keyword>
<dbReference type="GO" id="GO:0000105">
    <property type="term" value="P:L-histidine biosynthetic process"/>
    <property type="evidence" value="ECO:0007669"/>
    <property type="project" value="UniProtKB-KW"/>
</dbReference>
<dbReference type="GO" id="GO:0000107">
    <property type="term" value="F:imidazoleglycerol-phosphate synthase activity"/>
    <property type="evidence" value="ECO:0007669"/>
    <property type="project" value="TreeGrafter"/>
</dbReference>
<dbReference type="Pfam" id="PF00977">
    <property type="entry name" value="His_biosynth"/>
    <property type="match status" value="1"/>
</dbReference>
<evidence type="ECO:0000256" key="4">
    <source>
        <dbReference type="ARBA" id="ARBA00029440"/>
    </source>
</evidence>
<name>A0A2D0AXR8_9ACTN</name>
<evidence type="ECO:0000256" key="1">
    <source>
        <dbReference type="ARBA" id="ARBA00009667"/>
    </source>
</evidence>
<sequence length="255" mass="27093">MTGMRWSSDDHPYVVPCLDIRGGRANPSAWHEGRACDDPVEILDRYRCQGTEKIFLDIQDGWRDDSRFLPLLRELCSGGGALLVSVDNGRARDDHDVEAVLGAGAAAVALSTATVDSPDLVSRAVRRHGSASVLAVMNCRRAGDGWQVHVDGGRRATGIDALSWVAAWSAAGVGAILANCLEREGATEQGYDIRFTRAVVDAAGVPVIASGGCGEPAHMVSVRSRAGAAYALANTIFHRGIHSVSDAIRHCDGHR</sequence>
<dbReference type="SUPFAM" id="SSF51366">
    <property type="entry name" value="Ribulose-phoshate binding barrel"/>
    <property type="match status" value="1"/>
</dbReference>
<keyword evidence="3 5" id="KW-0368">Histidine biosynthesis</keyword>
<dbReference type="Gene3D" id="3.20.20.70">
    <property type="entry name" value="Aldolase class I"/>
    <property type="match status" value="1"/>
</dbReference>
<dbReference type="OrthoDB" id="3680435at2"/>
<proteinExistence type="inferred from homology"/>
<dbReference type="AlphaFoldDB" id="A0A2D0AXR8"/>
<dbReference type="InterPro" id="IPR011060">
    <property type="entry name" value="RibuloseP-bd_barrel"/>
</dbReference>
<dbReference type="InterPro" id="IPR013785">
    <property type="entry name" value="Aldolase_TIM"/>
</dbReference>